<accession>A0AAD6QWV1</accession>
<evidence type="ECO:0000256" key="1">
    <source>
        <dbReference type="SAM" id="Phobius"/>
    </source>
</evidence>
<reference evidence="2" key="1">
    <citation type="journal article" date="2023" name="Mol. Ecol. Resour.">
        <title>Chromosome-level genome assembly of a triploid poplar Populus alba 'Berolinensis'.</title>
        <authorList>
            <person name="Chen S."/>
            <person name="Yu Y."/>
            <person name="Wang X."/>
            <person name="Wang S."/>
            <person name="Zhang T."/>
            <person name="Zhou Y."/>
            <person name="He R."/>
            <person name="Meng N."/>
            <person name="Wang Y."/>
            <person name="Liu W."/>
            <person name="Liu Z."/>
            <person name="Liu J."/>
            <person name="Guo Q."/>
            <person name="Huang H."/>
            <person name="Sederoff R.R."/>
            <person name="Wang G."/>
            <person name="Qu G."/>
            <person name="Chen S."/>
        </authorList>
    </citation>
    <scope>NUCLEOTIDE SEQUENCE</scope>
    <source>
        <strain evidence="2">SC-2020</strain>
    </source>
</reference>
<keyword evidence="3" id="KW-1185">Reference proteome</keyword>
<evidence type="ECO:0000313" key="3">
    <source>
        <dbReference type="Proteomes" id="UP001164929"/>
    </source>
</evidence>
<dbReference type="AlphaFoldDB" id="A0AAD6QWV1"/>
<dbReference type="Proteomes" id="UP001164929">
    <property type="component" value="Chromosome 5"/>
</dbReference>
<name>A0AAD6QWV1_9ROSI</name>
<feature type="transmembrane region" description="Helical" evidence="1">
    <location>
        <begin position="12"/>
        <end position="32"/>
    </location>
</feature>
<organism evidence="2 3">
    <name type="scientific">Populus alba x Populus x berolinensis</name>
    <dbReference type="NCBI Taxonomy" id="444605"/>
    <lineage>
        <taxon>Eukaryota</taxon>
        <taxon>Viridiplantae</taxon>
        <taxon>Streptophyta</taxon>
        <taxon>Embryophyta</taxon>
        <taxon>Tracheophyta</taxon>
        <taxon>Spermatophyta</taxon>
        <taxon>Magnoliopsida</taxon>
        <taxon>eudicotyledons</taxon>
        <taxon>Gunneridae</taxon>
        <taxon>Pentapetalae</taxon>
        <taxon>rosids</taxon>
        <taxon>fabids</taxon>
        <taxon>Malpighiales</taxon>
        <taxon>Salicaceae</taxon>
        <taxon>Saliceae</taxon>
        <taxon>Populus</taxon>
    </lineage>
</organism>
<proteinExistence type="predicted"/>
<gene>
    <name evidence="2" type="ORF">NC653_014292</name>
</gene>
<sequence>MKIELGLNRGIGVLLPVTSFILDVLLILEIMINDYSINRYLLQK</sequence>
<comment type="caution">
    <text evidence="2">The sequence shown here is derived from an EMBL/GenBank/DDBJ whole genome shotgun (WGS) entry which is preliminary data.</text>
</comment>
<dbReference type="EMBL" id="JAQIZT010000005">
    <property type="protein sequence ID" value="KAJ6998036.1"/>
    <property type="molecule type" value="Genomic_DNA"/>
</dbReference>
<protein>
    <submittedName>
        <fullName evidence="2">Uncharacterized protein</fullName>
    </submittedName>
</protein>
<keyword evidence="1" id="KW-0812">Transmembrane</keyword>
<keyword evidence="1" id="KW-0472">Membrane</keyword>
<evidence type="ECO:0000313" key="2">
    <source>
        <dbReference type="EMBL" id="KAJ6998036.1"/>
    </source>
</evidence>
<keyword evidence="1" id="KW-1133">Transmembrane helix</keyword>